<evidence type="ECO:0000256" key="1">
    <source>
        <dbReference type="ARBA" id="ARBA00006080"/>
    </source>
</evidence>
<dbReference type="GO" id="GO:0005829">
    <property type="term" value="C:cytosol"/>
    <property type="evidence" value="ECO:0007669"/>
    <property type="project" value="GOC"/>
</dbReference>
<evidence type="ECO:0000256" key="2">
    <source>
        <dbReference type="RuleBase" id="RU368010"/>
    </source>
</evidence>
<dbReference type="Proteomes" id="UP000800092">
    <property type="component" value="Unassembled WGS sequence"/>
</dbReference>
<dbReference type="AlphaFoldDB" id="A0A6A6HHY2"/>
<dbReference type="Pfam" id="PF08700">
    <property type="entry name" value="VPS51_Exo84_N"/>
    <property type="match status" value="1"/>
</dbReference>
<comment type="similarity">
    <text evidence="1 2">Belongs to the VPS51 family.</text>
</comment>
<dbReference type="EMBL" id="ML991780">
    <property type="protein sequence ID" value="KAF2237492.1"/>
    <property type="molecule type" value="Genomic_DNA"/>
</dbReference>
<dbReference type="GO" id="GO:0016020">
    <property type="term" value="C:membrane"/>
    <property type="evidence" value="ECO:0007669"/>
    <property type="project" value="TreeGrafter"/>
</dbReference>
<keyword evidence="2" id="KW-0333">Golgi apparatus</keyword>
<sequence>MSTLVSPRPSTQISSSRRTSLESSTATSRSASATRPPQASETLRRNRAALRDYYGLKGPQTEAESKAIPPVEVELESELDKAGFNAEQYVKDVLARERLEGILKTESNLVSEIRGLDGERKSLVYDNYSKLISATDTIRRMRTSMDPLTPTASTLSPAIAHIAETAEVLSRNLAEKTRGVRREAEESGRERSGSRGKEDENEGKKRARETVRWVVDAPGRMRGLIVRGKRGDAEKEWEQVRGLLEKWDGVKEVEEVRKQCEDVLKEADAG</sequence>
<comment type="subunit">
    <text evidence="2">Component of the Golgi-associated retrograde protein (GARP) complex.</text>
</comment>
<organism evidence="4 5">
    <name type="scientific">Viridothelium virens</name>
    <name type="common">Speckled blister lichen</name>
    <name type="synonym">Trypethelium virens</name>
    <dbReference type="NCBI Taxonomy" id="1048519"/>
    <lineage>
        <taxon>Eukaryota</taxon>
        <taxon>Fungi</taxon>
        <taxon>Dikarya</taxon>
        <taxon>Ascomycota</taxon>
        <taxon>Pezizomycotina</taxon>
        <taxon>Dothideomycetes</taxon>
        <taxon>Dothideomycetes incertae sedis</taxon>
        <taxon>Trypetheliales</taxon>
        <taxon>Trypetheliaceae</taxon>
        <taxon>Viridothelium</taxon>
    </lineage>
</organism>
<protein>
    <recommendedName>
        <fullName evidence="2">Vacuolar protein sorting-associated protein 51 homolog</fullName>
    </recommendedName>
</protein>
<proteinExistence type="inferred from homology"/>
<dbReference type="OrthoDB" id="203678at2759"/>
<dbReference type="GO" id="GO:0007030">
    <property type="term" value="P:Golgi organization"/>
    <property type="evidence" value="ECO:0007669"/>
    <property type="project" value="UniProtKB-UniRule"/>
</dbReference>
<feature type="compositionally biased region" description="Polar residues" evidence="3">
    <location>
        <begin position="1"/>
        <end position="13"/>
    </location>
</feature>
<dbReference type="GO" id="GO:1990745">
    <property type="term" value="C:EARP complex"/>
    <property type="evidence" value="ECO:0007669"/>
    <property type="project" value="TreeGrafter"/>
</dbReference>
<feature type="region of interest" description="Disordered" evidence="3">
    <location>
        <begin position="1"/>
        <end position="68"/>
    </location>
</feature>
<dbReference type="GO" id="GO:0015031">
    <property type="term" value="P:protein transport"/>
    <property type="evidence" value="ECO:0007669"/>
    <property type="project" value="UniProtKB-UniRule"/>
</dbReference>
<dbReference type="GO" id="GO:0000938">
    <property type="term" value="C:GARP complex"/>
    <property type="evidence" value="ECO:0007669"/>
    <property type="project" value="UniProtKB-UniRule"/>
</dbReference>
<comment type="subcellular location">
    <subcellularLocation>
        <location evidence="2">Golgi apparatus</location>
        <location evidence="2">trans-Golgi network</location>
    </subcellularLocation>
</comment>
<evidence type="ECO:0000313" key="5">
    <source>
        <dbReference type="Proteomes" id="UP000800092"/>
    </source>
</evidence>
<keyword evidence="2" id="KW-0813">Transport</keyword>
<accession>A0A6A6HHY2</accession>
<keyword evidence="2" id="KW-0653">Protein transport</keyword>
<comment type="function">
    <text evidence="2">Acts as component of the GARP complex that is involved in retrograde transport from early and late endosomes to the trans-Golgi network (TGN).</text>
</comment>
<feature type="region of interest" description="Disordered" evidence="3">
    <location>
        <begin position="173"/>
        <end position="211"/>
    </location>
</feature>
<dbReference type="GO" id="GO:0048193">
    <property type="term" value="P:Golgi vesicle transport"/>
    <property type="evidence" value="ECO:0007669"/>
    <property type="project" value="TreeGrafter"/>
</dbReference>
<dbReference type="GO" id="GO:0042147">
    <property type="term" value="P:retrograde transport, endosome to Golgi"/>
    <property type="evidence" value="ECO:0007669"/>
    <property type="project" value="UniProtKB-UniRule"/>
</dbReference>
<keyword evidence="2" id="KW-0445">Lipid transport</keyword>
<dbReference type="GO" id="GO:0006869">
    <property type="term" value="P:lipid transport"/>
    <property type="evidence" value="ECO:0007669"/>
    <property type="project" value="UniProtKB-UniRule"/>
</dbReference>
<keyword evidence="5" id="KW-1185">Reference proteome</keyword>
<evidence type="ECO:0000256" key="3">
    <source>
        <dbReference type="SAM" id="MobiDB-lite"/>
    </source>
</evidence>
<reference evidence="4" key="1">
    <citation type="journal article" date="2020" name="Stud. Mycol.">
        <title>101 Dothideomycetes genomes: a test case for predicting lifestyles and emergence of pathogens.</title>
        <authorList>
            <person name="Haridas S."/>
            <person name="Albert R."/>
            <person name="Binder M."/>
            <person name="Bloem J."/>
            <person name="Labutti K."/>
            <person name="Salamov A."/>
            <person name="Andreopoulos B."/>
            <person name="Baker S."/>
            <person name="Barry K."/>
            <person name="Bills G."/>
            <person name="Bluhm B."/>
            <person name="Cannon C."/>
            <person name="Castanera R."/>
            <person name="Culley D."/>
            <person name="Daum C."/>
            <person name="Ezra D."/>
            <person name="Gonzalez J."/>
            <person name="Henrissat B."/>
            <person name="Kuo A."/>
            <person name="Liang C."/>
            <person name="Lipzen A."/>
            <person name="Lutzoni F."/>
            <person name="Magnuson J."/>
            <person name="Mondo S."/>
            <person name="Nolan M."/>
            <person name="Ohm R."/>
            <person name="Pangilinan J."/>
            <person name="Park H.-J."/>
            <person name="Ramirez L."/>
            <person name="Alfaro M."/>
            <person name="Sun H."/>
            <person name="Tritt A."/>
            <person name="Yoshinaga Y."/>
            <person name="Zwiers L.-H."/>
            <person name="Turgeon B."/>
            <person name="Goodwin S."/>
            <person name="Spatafora J."/>
            <person name="Crous P."/>
            <person name="Grigoriev I."/>
        </authorList>
    </citation>
    <scope>NUCLEOTIDE SEQUENCE</scope>
    <source>
        <strain evidence="4">Tuck. ex Michener</strain>
    </source>
</reference>
<gene>
    <name evidence="4" type="ORF">EV356DRAFT_530209</name>
</gene>
<name>A0A6A6HHY2_VIRVR</name>
<feature type="compositionally biased region" description="Low complexity" evidence="3">
    <location>
        <begin position="14"/>
        <end position="35"/>
    </location>
</feature>
<dbReference type="InterPro" id="IPR014812">
    <property type="entry name" value="Vps51"/>
</dbReference>
<dbReference type="PANTHER" id="PTHR15954:SF4">
    <property type="entry name" value="VACUOLAR PROTEIN SORTING-ASSOCIATED PROTEIN 51 HOMOLOG"/>
    <property type="match status" value="1"/>
</dbReference>
<evidence type="ECO:0000313" key="4">
    <source>
        <dbReference type="EMBL" id="KAF2237492.1"/>
    </source>
</evidence>
<dbReference type="PANTHER" id="PTHR15954">
    <property type="entry name" value="VACUOLAR PROTEIN SORTING-ASSOCIATED PROTEIN 51 HOMOLOG"/>
    <property type="match status" value="1"/>
</dbReference>
<dbReference type="GO" id="GO:0032456">
    <property type="term" value="P:endocytic recycling"/>
    <property type="evidence" value="ECO:0007669"/>
    <property type="project" value="TreeGrafter"/>
</dbReference>